<dbReference type="InterPro" id="IPR012545">
    <property type="entry name" value="DUF1697"/>
</dbReference>
<proteinExistence type="predicted"/>
<dbReference type="Pfam" id="PF08002">
    <property type="entry name" value="DUF1697"/>
    <property type="match status" value="1"/>
</dbReference>
<evidence type="ECO:0000313" key="2">
    <source>
        <dbReference type="Proteomes" id="UP000782610"/>
    </source>
</evidence>
<comment type="caution">
    <text evidence="1">The sequence shown here is derived from an EMBL/GenBank/DDBJ whole genome shotgun (WGS) entry which is preliminary data.</text>
</comment>
<dbReference type="AlphaFoldDB" id="A0A933KYE2"/>
<reference evidence="1" key="1">
    <citation type="submission" date="2020-07" db="EMBL/GenBank/DDBJ databases">
        <title>Huge and variable diversity of episymbiotic CPR bacteria and DPANN archaea in groundwater ecosystems.</title>
        <authorList>
            <person name="He C.Y."/>
            <person name="Keren R."/>
            <person name="Whittaker M."/>
            <person name="Farag I.F."/>
            <person name="Doudna J."/>
            <person name="Cate J.H.D."/>
            <person name="Banfield J.F."/>
        </authorList>
    </citation>
    <scope>NUCLEOTIDE SEQUENCE</scope>
    <source>
        <strain evidence="1">NC_groundwater_1586_Pr3_B-0.1um_66_15</strain>
    </source>
</reference>
<evidence type="ECO:0000313" key="1">
    <source>
        <dbReference type="EMBL" id="MBI4920889.1"/>
    </source>
</evidence>
<dbReference type="EMBL" id="JACRAF010000015">
    <property type="protein sequence ID" value="MBI4920889.1"/>
    <property type="molecule type" value="Genomic_DNA"/>
</dbReference>
<name>A0A933KYE2_9HYPH</name>
<dbReference type="SUPFAM" id="SSF160379">
    <property type="entry name" value="SP0830-like"/>
    <property type="match status" value="1"/>
</dbReference>
<dbReference type="PANTHER" id="PTHR36439:SF1">
    <property type="entry name" value="DUF1697 DOMAIN-CONTAINING PROTEIN"/>
    <property type="match status" value="1"/>
</dbReference>
<organism evidence="1 2">
    <name type="scientific">Devosia nanyangense</name>
    <dbReference type="NCBI Taxonomy" id="1228055"/>
    <lineage>
        <taxon>Bacteria</taxon>
        <taxon>Pseudomonadati</taxon>
        <taxon>Pseudomonadota</taxon>
        <taxon>Alphaproteobacteria</taxon>
        <taxon>Hyphomicrobiales</taxon>
        <taxon>Devosiaceae</taxon>
        <taxon>Devosia</taxon>
    </lineage>
</organism>
<dbReference type="Proteomes" id="UP000782610">
    <property type="component" value="Unassembled WGS sequence"/>
</dbReference>
<protein>
    <submittedName>
        <fullName evidence="1">DUF1697 domain-containing protein</fullName>
    </submittedName>
</protein>
<gene>
    <name evidence="1" type="ORF">HY834_04010</name>
</gene>
<accession>A0A933KYE2</accession>
<dbReference type="PIRSF" id="PIRSF008502">
    <property type="entry name" value="UCP008502"/>
    <property type="match status" value="1"/>
</dbReference>
<dbReference type="PANTHER" id="PTHR36439">
    <property type="entry name" value="BLL4334 PROTEIN"/>
    <property type="match status" value="1"/>
</dbReference>
<sequence length="175" mass="18901">MTRYAAFLRGVNLGKRTVKSAELKAAFEALGLENVKTLLASGNVLFDAKAGKDLQARIEAGLETQVGFAVGTVLRSIDELRAMASADPFDGRTEDVGQKLYVMLFAEPLPKTLALKGVAGDYDVIPGGEREIYLIGYRKPDGTYSAGGLLLIEKQLPKGRLVTTRNWNTILKAIA</sequence>
<dbReference type="Gene3D" id="3.30.70.1280">
    <property type="entry name" value="SP0830-like domains"/>
    <property type="match status" value="1"/>
</dbReference>